<evidence type="ECO:0000256" key="1">
    <source>
        <dbReference type="ARBA" id="ARBA00008971"/>
    </source>
</evidence>
<dbReference type="InterPro" id="IPR009443">
    <property type="entry name" value="NPIP"/>
</dbReference>
<sequence>MVKLSIVLTPQFLSHEQGQLTKELQQHVKSVTCPCEYLRKVINTLAVYRHRETDFCGGSLIIIIIEFLRPYTFTILFCTNYLCLSFLKTIFQSENGHDGSTDVQQRAWRSNRRRQEGLRSICMHTKKRVSSFPGNKIGLKDVITLRRHVKEVRAKIHKMKVTTKINHHDKINGKRKTARKQKMFQRAQELRRRAEDYHKCKIPPSARKPLCNWVRMAAAEHRHSSALPYWPYLTAETLKNRMGHQPPPPTQQRSITDNLHLKPPPPPVDD</sequence>
<accession>A0A2J8ILF3</accession>
<gene>
    <name evidence="4" type="ORF">CK820_G0055643</name>
</gene>
<feature type="domain" description="Nuclear pore complex interacting protein N-terminal" evidence="3">
    <location>
        <begin position="41"/>
        <end position="242"/>
    </location>
</feature>
<organism evidence="4 6">
    <name type="scientific">Pan troglodytes</name>
    <name type="common">Chimpanzee</name>
    <dbReference type="NCBI Taxonomy" id="9598"/>
    <lineage>
        <taxon>Eukaryota</taxon>
        <taxon>Metazoa</taxon>
        <taxon>Chordata</taxon>
        <taxon>Craniata</taxon>
        <taxon>Vertebrata</taxon>
        <taxon>Euteleostomi</taxon>
        <taxon>Mammalia</taxon>
        <taxon>Eutheria</taxon>
        <taxon>Euarchontoglires</taxon>
        <taxon>Primates</taxon>
        <taxon>Haplorrhini</taxon>
        <taxon>Catarrhini</taxon>
        <taxon>Hominidae</taxon>
        <taxon>Pan</taxon>
    </lineage>
</organism>
<comment type="similarity">
    <text evidence="1">Belongs to the NPIP family.</text>
</comment>
<dbReference type="AlphaFoldDB" id="A0A2J8ILF3"/>
<feature type="region of interest" description="Disordered" evidence="2">
    <location>
        <begin position="240"/>
        <end position="270"/>
    </location>
</feature>
<evidence type="ECO:0000313" key="6">
    <source>
        <dbReference type="Proteomes" id="UP000236370"/>
    </source>
</evidence>
<dbReference type="Proteomes" id="UP000236370">
    <property type="component" value="Unassembled WGS sequence"/>
</dbReference>
<proteinExistence type="inferred from homology"/>
<evidence type="ECO:0000313" key="5">
    <source>
        <dbReference type="EMBL" id="PNI11350.1"/>
    </source>
</evidence>
<reference evidence="4 6" key="1">
    <citation type="submission" date="2017-12" db="EMBL/GenBank/DDBJ databases">
        <title>High-resolution comparative analysis of great ape genomes.</title>
        <authorList>
            <person name="Pollen A."/>
            <person name="Hastie A."/>
            <person name="Hormozdiari F."/>
            <person name="Dougherty M."/>
            <person name="Liu R."/>
            <person name="Chaisson M."/>
            <person name="Hoppe E."/>
            <person name="Hill C."/>
            <person name="Pang A."/>
            <person name="Hillier L."/>
            <person name="Baker C."/>
            <person name="Armstrong J."/>
            <person name="Shendure J."/>
            <person name="Paten B."/>
            <person name="Wilson R."/>
            <person name="Chao H."/>
            <person name="Schneider V."/>
            <person name="Ventura M."/>
            <person name="Kronenberg Z."/>
            <person name="Murali S."/>
            <person name="Gordon D."/>
            <person name="Cantsilieris S."/>
            <person name="Munson K."/>
            <person name="Nelson B."/>
            <person name="Raja A."/>
            <person name="Underwood J."/>
            <person name="Diekhans M."/>
            <person name="Fiddes I."/>
            <person name="Haussler D."/>
            <person name="Eichler E."/>
        </authorList>
    </citation>
    <scope>NUCLEOTIDE SEQUENCE [LARGE SCALE GENOMIC DNA]</scope>
    <source>
        <strain evidence="4">Yerkes chimp pedigree #C0471</strain>
        <tissue evidence="4">Blood</tissue>
    </source>
</reference>
<dbReference type="EMBL" id="NBAG03000819">
    <property type="protein sequence ID" value="PNI11340.1"/>
    <property type="molecule type" value="Genomic_DNA"/>
</dbReference>
<dbReference type="PANTHER" id="PTHR15438:SF4">
    <property type="entry name" value="NUCLEAR PORE COMPLEX-INTERACTING PROTEIN FAMILY MEMBER B15-RELATED"/>
    <property type="match status" value="1"/>
</dbReference>
<dbReference type="PANTHER" id="PTHR15438">
    <property type="entry name" value="NUCLEAR PORE COMPLEX INTERACTING PROTEIN"/>
    <property type="match status" value="1"/>
</dbReference>
<dbReference type="Pfam" id="PF06409">
    <property type="entry name" value="NPIP"/>
    <property type="match status" value="1"/>
</dbReference>
<dbReference type="InterPro" id="IPR054697">
    <property type="entry name" value="NPIP_N"/>
</dbReference>
<evidence type="ECO:0000256" key="2">
    <source>
        <dbReference type="SAM" id="MobiDB-lite"/>
    </source>
</evidence>
<comment type="caution">
    <text evidence="4">The sequence shown here is derived from an EMBL/GenBank/DDBJ whole genome shotgun (WGS) entry which is preliminary data.</text>
</comment>
<dbReference type="EMBL" id="NBAG03000819">
    <property type="protein sequence ID" value="PNI11350.1"/>
    <property type="molecule type" value="Genomic_DNA"/>
</dbReference>
<evidence type="ECO:0000313" key="4">
    <source>
        <dbReference type="EMBL" id="PNI11340.1"/>
    </source>
</evidence>
<name>A0A2J8ILF3_PANTR</name>
<protein>
    <submittedName>
        <fullName evidence="5">NPIPB5 isoform 17</fullName>
    </submittedName>
    <submittedName>
        <fullName evidence="4">NPIPB5 isoform 3</fullName>
    </submittedName>
</protein>
<feature type="non-terminal residue" evidence="4">
    <location>
        <position position="270"/>
    </location>
</feature>
<evidence type="ECO:0000259" key="3">
    <source>
        <dbReference type="Pfam" id="PF06409"/>
    </source>
</evidence>